<evidence type="ECO:0000313" key="3">
    <source>
        <dbReference type="Proteomes" id="UP000886998"/>
    </source>
</evidence>
<sequence length="134" mass="15334">MMKQQRLKTKEKYRGARSVKDPEEERLRIVEAAAAIIREDIRSSDVETRSYLPPSKKLIKENQESLVFAASYGKTVQYEISIAYHPQPRILSSESGALVRYVRDNADINIHTLDGNNTLHVMGMIKIVTPKDIY</sequence>
<feature type="compositionally biased region" description="Basic and acidic residues" evidence="1">
    <location>
        <begin position="8"/>
        <end position="22"/>
    </location>
</feature>
<organism evidence="2 3">
    <name type="scientific">Trichonephila inaurata madagascariensis</name>
    <dbReference type="NCBI Taxonomy" id="2747483"/>
    <lineage>
        <taxon>Eukaryota</taxon>
        <taxon>Metazoa</taxon>
        <taxon>Ecdysozoa</taxon>
        <taxon>Arthropoda</taxon>
        <taxon>Chelicerata</taxon>
        <taxon>Arachnida</taxon>
        <taxon>Araneae</taxon>
        <taxon>Araneomorphae</taxon>
        <taxon>Entelegynae</taxon>
        <taxon>Araneoidea</taxon>
        <taxon>Nephilidae</taxon>
        <taxon>Trichonephila</taxon>
        <taxon>Trichonephila inaurata</taxon>
    </lineage>
</organism>
<comment type="caution">
    <text evidence="2">The sequence shown here is derived from an EMBL/GenBank/DDBJ whole genome shotgun (WGS) entry which is preliminary data.</text>
</comment>
<dbReference type="EMBL" id="BMAV01019836">
    <property type="protein sequence ID" value="GFY73095.1"/>
    <property type="molecule type" value="Genomic_DNA"/>
</dbReference>
<protein>
    <submittedName>
        <fullName evidence="2">Uncharacterized protein</fullName>
    </submittedName>
</protein>
<feature type="region of interest" description="Disordered" evidence="1">
    <location>
        <begin position="1"/>
        <end position="22"/>
    </location>
</feature>
<evidence type="ECO:0000313" key="2">
    <source>
        <dbReference type="EMBL" id="GFY73095.1"/>
    </source>
</evidence>
<keyword evidence="3" id="KW-1185">Reference proteome</keyword>
<reference evidence="2" key="1">
    <citation type="submission" date="2020-08" db="EMBL/GenBank/DDBJ databases">
        <title>Multicomponent nature underlies the extraordinary mechanical properties of spider dragline silk.</title>
        <authorList>
            <person name="Kono N."/>
            <person name="Nakamura H."/>
            <person name="Mori M."/>
            <person name="Yoshida Y."/>
            <person name="Ohtoshi R."/>
            <person name="Malay A.D."/>
            <person name="Moran D.A.P."/>
            <person name="Tomita M."/>
            <person name="Numata K."/>
            <person name="Arakawa K."/>
        </authorList>
    </citation>
    <scope>NUCLEOTIDE SEQUENCE</scope>
</reference>
<gene>
    <name evidence="2" type="primary">ALC57_15604</name>
    <name evidence="2" type="ORF">TNIN_365971</name>
</gene>
<dbReference type="AlphaFoldDB" id="A0A8X6YLL7"/>
<dbReference type="Proteomes" id="UP000886998">
    <property type="component" value="Unassembled WGS sequence"/>
</dbReference>
<accession>A0A8X6YLL7</accession>
<evidence type="ECO:0000256" key="1">
    <source>
        <dbReference type="SAM" id="MobiDB-lite"/>
    </source>
</evidence>
<proteinExistence type="predicted"/>
<dbReference type="OrthoDB" id="7200074at2759"/>
<name>A0A8X6YLL7_9ARAC</name>